<proteinExistence type="predicted"/>
<reference evidence="1" key="1">
    <citation type="journal article" date="2014" name="Genome Biol. Evol.">
        <title>Pangenome evidence for extensive interdomain horizontal transfer affecting lineage core and shell genes in uncultured planktonic thaumarchaeota and euryarchaeota.</title>
        <authorList>
            <person name="Deschamps P."/>
            <person name="Zivanovic Y."/>
            <person name="Moreira D."/>
            <person name="Rodriguez-Valera F."/>
            <person name="Lopez-Garcia P."/>
        </authorList>
    </citation>
    <scope>NUCLEOTIDE SEQUENCE</scope>
</reference>
<protein>
    <submittedName>
        <fullName evidence="1">Uncharacterized protein</fullName>
    </submittedName>
</protein>
<accession>A0A075G680</accession>
<evidence type="ECO:0000313" key="1">
    <source>
        <dbReference type="EMBL" id="AIE97277.1"/>
    </source>
</evidence>
<dbReference type="EMBL" id="KF900504">
    <property type="protein sequence ID" value="AIE97277.1"/>
    <property type="molecule type" value="Genomic_DNA"/>
</dbReference>
<dbReference type="SUPFAM" id="SSF140914">
    <property type="entry name" value="PriB N-terminal domain-like"/>
    <property type="match status" value="1"/>
</dbReference>
<dbReference type="AlphaFoldDB" id="A0A075G680"/>
<sequence length="76" mass="9068">MVNLGNDEIVKYPFLAEAGKYLSDKGFSLEQFGTDPDLKKLLKMPLKELLLHQKDEFSNLIFHLITLHYHWRFFHF</sequence>
<name>A0A075G680_9ARCH</name>
<organism evidence="1">
    <name type="scientific">uncultured marine thaumarchaeote AD1000_96_F07</name>
    <dbReference type="NCBI Taxonomy" id="1455948"/>
    <lineage>
        <taxon>Archaea</taxon>
        <taxon>Nitrososphaerota</taxon>
        <taxon>environmental samples</taxon>
    </lineage>
</organism>